<name>A0AAW8F719_9ACTN</name>
<feature type="region of interest" description="Disordered" evidence="1">
    <location>
        <begin position="36"/>
        <end position="78"/>
    </location>
</feature>
<dbReference type="AlphaFoldDB" id="A0AAW8F719"/>
<evidence type="ECO:0000313" key="2">
    <source>
        <dbReference type="EMBL" id="MDQ0904568.1"/>
    </source>
</evidence>
<proteinExistence type="predicted"/>
<dbReference type="EMBL" id="JAUSZV010000003">
    <property type="protein sequence ID" value="MDQ0904568.1"/>
    <property type="molecule type" value="Genomic_DNA"/>
</dbReference>
<evidence type="ECO:0000313" key="3">
    <source>
        <dbReference type="Proteomes" id="UP001234216"/>
    </source>
</evidence>
<accession>A0AAW8F719</accession>
<reference evidence="2" key="1">
    <citation type="submission" date="2023-07" db="EMBL/GenBank/DDBJ databases">
        <title>Comparative genomics of wheat-associated soil bacteria to identify genetic determinants of phenazine resistance.</title>
        <authorList>
            <person name="Mouncey N."/>
        </authorList>
    </citation>
    <scope>NUCLEOTIDE SEQUENCE</scope>
    <source>
        <strain evidence="2">V4I22</strain>
    </source>
</reference>
<comment type="caution">
    <text evidence="2">The sequence shown here is derived from an EMBL/GenBank/DDBJ whole genome shotgun (WGS) entry which is preliminary data.</text>
</comment>
<sequence length="205" mass="21957">MTNLTSGPRTTRLLRSPVVGLFATIATLALITGCGGSKAEDDSGQKSDVASLDGPGKAGTADRKTTAPGSEGVQLRLDSTEEEQRLINNAYSACLKKNGVPTYSKSGGALDPGSEWVFPETKSPSMRGAAEACKAKKPIQPPELDKEKNPHYMDDFREQLQCMDKRGVKTNALPDGSGYNYVGNLPPNYNRIEKECEVEAFGGKK</sequence>
<gene>
    <name evidence="2" type="ORF">QFZ22_000553</name>
</gene>
<dbReference type="Proteomes" id="UP001234216">
    <property type="component" value="Unassembled WGS sequence"/>
</dbReference>
<evidence type="ECO:0000256" key="1">
    <source>
        <dbReference type="SAM" id="MobiDB-lite"/>
    </source>
</evidence>
<protein>
    <recommendedName>
        <fullName evidence="4">Lipoprotein</fullName>
    </recommendedName>
</protein>
<evidence type="ECO:0008006" key="4">
    <source>
        <dbReference type="Google" id="ProtNLM"/>
    </source>
</evidence>
<organism evidence="2 3">
    <name type="scientific">Streptomyces canus</name>
    <dbReference type="NCBI Taxonomy" id="58343"/>
    <lineage>
        <taxon>Bacteria</taxon>
        <taxon>Bacillati</taxon>
        <taxon>Actinomycetota</taxon>
        <taxon>Actinomycetes</taxon>
        <taxon>Kitasatosporales</taxon>
        <taxon>Streptomycetaceae</taxon>
        <taxon>Streptomyces</taxon>
        <taxon>Streptomyces aurantiacus group</taxon>
    </lineage>
</organism>
<dbReference type="RefSeq" id="WP_306972149.1">
    <property type="nucleotide sequence ID" value="NZ_JAUSZV010000003.1"/>
</dbReference>